<keyword evidence="3 7" id="KW-0547">Nucleotide-binding</keyword>
<keyword evidence="4 7" id="KW-0862">Zinc</keyword>
<dbReference type="Proteomes" id="UP000316199">
    <property type="component" value="Unassembled WGS sequence"/>
</dbReference>
<gene>
    <name evidence="7" type="primary">gluQ</name>
    <name evidence="10" type="ORF">EVA68_04350</name>
</gene>
<proteinExistence type="inferred from homology"/>
<evidence type="ECO:0000256" key="2">
    <source>
        <dbReference type="ARBA" id="ARBA00022723"/>
    </source>
</evidence>
<dbReference type="NCBIfam" id="NF004314">
    <property type="entry name" value="PRK05710.1-3"/>
    <property type="match status" value="1"/>
</dbReference>
<feature type="binding site" evidence="7">
    <location>
        <position position="45"/>
    </location>
    <ligand>
        <name>L-glutamate</name>
        <dbReference type="ChEBI" id="CHEBI:29985"/>
    </ligand>
</feature>
<evidence type="ECO:0000256" key="1">
    <source>
        <dbReference type="ARBA" id="ARBA00022598"/>
    </source>
</evidence>
<feature type="short sequence motif" description="'KMSKS' region" evidence="7">
    <location>
        <begin position="227"/>
        <end position="231"/>
    </location>
</feature>
<comment type="similarity">
    <text evidence="7">Belongs to the class-I aminoacyl-tRNA synthetase family. GluQ subfamily.</text>
</comment>
<dbReference type="HAMAP" id="MF_01428">
    <property type="entry name" value="Glu_Q_tRNA_synth"/>
    <property type="match status" value="1"/>
</dbReference>
<keyword evidence="5 7" id="KW-0067">ATP-binding</keyword>
<dbReference type="GO" id="GO:0004818">
    <property type="term" value="F:glutamate-tRNA ligase activity"/>
    <property type="evidence" value="ECO:0007669"/>
    <property type="project" value="TreeGrafter"/>
</dbReference>
<feature type="binding site" evidence="7">
    <location>
        <position position="230"/>
    </location>
    <ligand>
        <name>ATP</name>
        <dbReference type="ChEBI" id="CHEBI:30616"/>
    </ligand>
</feature>
<feature type="binding site" evidence="7">
    <location>
        <position position="112"/>
    </location>
    <ligand>
        <name>Zn(2+)</name>
        <dbReference type="ChEBI" id="CHEBI:29105"/>
    </ligand>
</feature>
<dbReference type="EC" id="6.1.1.-" evidence="7"/>
<dbReference type="NCBIfam" id="TIGR03838">
    <property type="entry name" value="queuosine_YadB"/>
    <property type="match status" value="1"/>
</dbReference>
<dbReference type="InterPro" id="IPR014729">
    <property type="entry name" value="Rossmann-like_a/b/a_fold"/>
</dbReference>
<feature type="binding site" evidence="7">
    <location>
        <begin position="9"/>
        <end position="13"/>
    </location>
    <ligand>
        <name>L-glutamate</name>
        <dbReference type="ChEBI" id="CHEBI:29985"/>
    </ligand>
</feature>
<dbReference type="EMBL" id="SHAG01000012">
    <property type="protein sequence ID" value="RZO76405.1"/>
    <property type="molecule type" value="Genomic_DNA"/>
</dbReference>
<evidence type="ECO:0000313" key="10">
    <source>
        <dbReference type="EMBL" id="RZO76405.1"/>
    </source>
</evidence>
<dbReference type="InterPro" id="IPR020058">
    <property type="entry name" value="Glu/Gln-tRNA-synth_Ib_cat-dom"/>
</dbReference>
<sequence length="287" mass="32544">MARESYVGRFAPSPTGPLHFGSLVTALASYLDARHNQGVWLLRIEDLDPPRESRRASKEIITQLHSFGLCWDQEVIYQSSRIDSYHDHLKYLSEKGATYPCTCSRKKTPPIYPGLCRHNTFDSVFNPYSIRLHVDELQIEFRDLFYGIKSYDSRTEIGDFIIRRKDGLIAYQLAVIADDAFQGITHIIRGSDLLDSTAKQILLAKQLSLVIPSYGHIPVVVNNQGKKLSKQTHASPIDNSSPLTMLRLALKALGQDPQILAKNTKKLLTNAVNNWERSLVPMKNYIY</sequence>
<dbReference type="InterPro" id="IPR049940">
    <property type="entry name" value="GluQ/Sye"/>
</dbReference>
<name>A0A520S1Q5_9GAMM</name>
<evidence type="ECO:0000256" key="8">
    <source>
        <dbReference type="RuleBase" id="RU363037"/>
    </source>
</evidence>
<dbReference type="AlphaFoldDB" id="A0A520S1Q5"/>
<evidence type="ECO:0000313" key="11">
    <source>
        <dbReference type="Proteomes" id="UP000316199"/>
    </source>
</evidence>
<feature type="binding site" evidence="7">
    <location>
        <position position="103"/>
    </location>
    <ligand>
        <name>Zn(2+)</name>
        <dbReference type="ChEBI" id="CHEBI:29105"/>
    </ligand>
</feature>
<keyword evidence="2 7" id="KW-0479">Metal-binding</keyword>
<dbReference type="PANTHER" id="PTHR43311:SF1">
    <property type="entry name" value="GLUTAMYL-Q TRNA(ASP) SYNTHETASE"/>
    <property type="match status" value="1"/>
</dbReference>
<evidence type="ECO:0000256" key="3">
    <source>
        <dbReference type="ARBA" id="ARBA00022741"/>
    </source>
</evidence>
<dbReference type="PRINTS" id="PR00987">
    <property type="entry name" value="TRNASYNTHGLU"/>
</dbReference>
<dbReference type="GO" id="GO:0005829">
    <property type="term" value="C:cytosol"/>
    <property type="evidence" value="ECO:0007669"/>
    <property type="project" value="TreeGrafter"/>
</dbReference>
<feature type="domain" description="Glutamyl/glutaminyl-tRNA synthetase class Ib catalytic" evidence="9">
    <location>
        <begin position="126"/>
        <end position="234"/>
    </location>
</feature>
<dbReference type="InterPro" id="IPR022380">
    <property type="entry name" value="Glu-Q_tRNA(Asp)_Synthase"/>
</dbReference>
<dbReference type="SUPFAM" id="SSF52374">
    <property type="entry name" value="Nucleotidylyl transferase"/>
    <property type="match status" value="1"/>
</dbReference>
<comment type="caution">
    <text evidence="10">The sequence shown here is derived from an EMBL/GenBank/DDBJ whole genome shotgun (WGS) entry which is preliminary data.</text>
</comment>
<dbReference type="FunFam" id="3.40.50.620:FF:000093">
    <property type="entry name" value="Glutamyl-Q tRNA(Asp) synthetase"/>
    <property type="match status" value="1"/>
</dbReference>
<evidence type="ECO:0000256" key="5">
    <source>
        <dbReference type="ARBA" id="ARBA00022840"/>
    </source>
</evidence>
<evidence type="ECO:0000259" key="9">
    <source>
        <dbReference type="Pfam" id="PF00749"/>
    </source>
</evidence>
<reference evidence="10 11" key="1">
    <citation type="submission" date="2019-02" db="EMBL/GenBank/DDBJ databases">
        <title>Prokaryotic population dynamics and viral predation in marine succession experiment using metagenomics: the confinement effect.</title>
        <authorList>
            <person name="Haro-Moreno J.M."/>
            <person name="Rodriguez-Valera F."/>
            <person name="Lopez-Perez M."/>
        </authorList>
    </citation>
    <scope>NUCLEOTIDE SEQUENCE [LARGE SCALE GENOMIC DNA]</scope>
    <source>
        <strain evidence="10">MED-G157</strain>
    </source>
</reference>
<evidence type="ECO:0000256" key="7">
    <source>
        <dbReference type="HAMAP-Rule" id="MF_01428"/>
    </source>
</evidence>
<keyword evidence="1 7" id="KW-0436">Ligase</keyword>
<feature type="binding site" evidence="7">
    <location>
        <position position="171"/>
    </location>
    <ligand>
        <name>L-glutamate</name>
        <dbReference type="ChEBI" id="CHEBI:29985"/>
    </ligand>
</feature>
<dbReference type="PANTHER" id="PTHR43311">
    <property type="entry name" value="GLUTAMATE--TRNA LIGASE"/>
    <property type="match status" value="1"/>
</dbReference>
<dbReference type="Pfam" id="PF00749">
    <property type="entry name" value="tRNA-synt_1c"/>
    <property type="match status" value="2"/>
</dbReference>
<feature type="short sequence motif" description="'HIGH' region" evidence="7">
    <location>
        <begin position="12"/>
        <end position="22"/>
    </location>
</feature>
<dbReference type="GO" id="GO:0008270">
    <property type="term" value="F:zinc ion binding"/>
    <property type="evidence" value="ECO:0007669"/>
    <property type="project" value="UniProtKB-UniRule"/>
</dbReference>
<dbReference type="Gene3D" id="3.40.50.620">
    <property type="entry name" value="HUPs"/>
    <property type="match status" value="1"/>
</dbReference>
<evidence type="ECO:0000256" key="4">
    <source>
        <dbReference type="ARBA" id="ARBA00022833"/>
    </source>
</evidence>
<feature type="binding site" evidence="7">
    <location>
        <position position="101"/>
    </location>
    <ligand>
        <name>Zn(2+)</name>
        <dbReference type="ChEBI" id="CHEBI:29105"/>
    </ligand>
</feature>
<keyword evidence="6 7" id="KW-0030">Aminoacyl-tRNA synthetase</keyword>
<dbReference type="InterPro" id="IPR000924">
    <property type="entry name" value="Glu/Gln-tRNA-synth"/>
</dbReference>
<dbReference type="GO" id="GO:0006424">
    <property type="term" value="P:glutamyl-tRNA aminoacylation"/>
    <property type="evidence" value="ECO:0007669"/>
    <property type="project" value="InterPro"/>
</dbReference>
<dbReference type="GO" id="GO:0006400">
    <property type="term" value="P:tRNA modification"/>
    <property type="evidence" value="ECO:0007669"/>
    <property type="project" value="InterPro"/>
</dbReference>
<dbReference type="GO" id="GO:0005524">
    <property type="term" value="F:ATP binding"/>
    <property type="evidence" value="ECO:0007669"/>
    <property type="project" value="UniProtKB-KW"/>
</dbReference>
<protein>
    <recommendedName>
        <fullName evidence="7">Glutamyl-Q tRNA(Asp) synthetase</fullName>
        <shortName evidence="7">Glu-Q-RSs</shortName>
        <ecNumber evidence="7">6.1.1.-</ecNumber>
    </recommendedName>
</protein>
<accession>A0A520S1Q5</accession>
<comment type="cofactor">
    <cofactor evidence="7">
        <name>Zn(2+)</name>
        <dbReference type="ChEBI" id="CHEBI:29105"/>
    </cofactor>
    <text evidence="7">Binds 1 zinc ion per subunit.</text>
</comment>
<feature type="binding site" evidence="7">
    <location>
        <position position="189"/>
    </location>
    <ligand>
        <name>L-glutamate</name>
        <dbReference type="ChEBI" id="CHEBI:29985"/>
    </ligand>
</feature>
<keyword evidence="8" id="KW-0648">Protein biosynthesis</keyword>
<evidence type="ECO:0000256" key="6">
    <source>
        <dbReference type="ARBA" id="ARBA00023146"/>
    </source>
</evidence>
<feature type="binding site" evidence="7">
    <location>
        <position position="116"/>
    </location>
    <ligand>
        <name>Zn(2+)</name>
        <dbReference type="ChEBI" id="CHEBI:29105"/>
    </ligand>
</feature>
<feature type="domain" description="Glutamyl/glutaminyl-tRNA synthetase class Ib catalytic" evidence="9">
    <location>
        <begin position="9"/>
        <end position="105"/>
    </location>
</feature>
<comment type="function">
    <text evidence="7">Catalyzes the tRNA-independent activation of glutamate in presence of ATP and the subsequent transfer of glutamate onto a tRNA(Asp). Glutamate is transferred on the 2-amino-5-(4,5-dihydroxy-2-cyclopenten-1-yl) moiety of the queuosine in the wobble position of the QUC anticodon.</text>
</comment>
<organism evidence="10 11">
    <name type="scientific">OM182 bacterium</name>
    <dbReference type="NCBI Taxonomy" id="2510334"/>
    <lineage>
        <taxon>Bacteria</taxon>
        <taxon>Pseudomonadati</taxon>
        <taxon>Pseudomonadota</taxon>
        <taxon>Gammaproteobacteria</taxon>
        <taxon>OMG group</taxon>
        <taxon>OM182 clade</taxon>
    </lineage>
</organism>